<dbReference type="Pfam" id="PF03372">
    <property type="entry name" value="Exo_endo_phos"/>
    <property type="match status" value="1"/>
</dbReference>
<comment type="caution">
    <text evidence="2">The sequence shown here is derived from an EMBL/GenBank/DDBJ whole genome shotgun (WGS) entry which is preliminary data.</text>
</comment>
<evidence type="ECO:0000259" key="1">
    <source>
        <dbReference type="Pfam" id="PF03372"/>
    </source>
</evidence>
<keyword evidence="3" id="KW-1185">Reference proteome</keyword>
<dbReference type="STRING" id="154538.A0A1M2VD64"/>
<dbReference type="InterPro" id="IPR005135">
    <property type="entry name" value="Endo/exonuclease/phosphatase"/>
</dbReference>
<dbReference type="EMBL" id="MNAD01001432">
    <property type="protein sequence ID" value="OJT05542.1"/>
    <property type="molecule type" value="Genomic_DNA"/>
</dbReference>
<accession>A0A1M2VD64</accession>
<proteinExistence type="predicted"/>
<dbReference type="AlphaFoldDB" id="A0A1M2VD64"/>
<dbReference type="OMA" id="GDENCCT"/>
<name>A0A1M2VD64_TRAPU</name>
<sequence length="246" mass="26704">MLEPSYRETLAQWDVLLLQETHLRPGQEDQIELPRGFQCMALSREAASDFGSQGGGLFAIFRDTVPVINVTPTAESEIMLLRVGDILLANIYLPPASSPWVAHMQQCPVEHLLECLQPALAHDVLVLLIGDFNARIGNRGAALPRLSPDETMSTRGRALLQRCTDLSLQVVNGTTFQDAGTIGRRTSFQPGGSSVIDLALVSSSLLRTDNSPAAISAFEVCEYAEGWSDHAALSLTLRVPDTLLLP</sequence>
<dbReference type="SUPFAM" id="SSF56219">
    <property type="entry name" value="DNase I-like"/>
    <property type="match status" value="1"/>
</dbReference>
<evidence type="ECO:0000313" key="3">
    <source>
        <dbReference type="Proteomes" id="UP000184267"/>
    </source>
</evidence>
<organism evidence="2 3">
    <name type="scientific">Trametes pubescens</name>
    <name type="common">White-rot fungus</name>
    <dbReference type="NCBI Taxonomy" id="154538"/>
    <lineage>
        <taxon>Eukaryota</taxon>
        <taxon>Fungi</taxon>
        <taxon>Dikarya</taxon>
        <taxon>Basidiomycota</taxon>
        <taxon>Agaricomycotina</taxon>
        <taxon>Agaricomycetes</taxon>
        <taxon>Polyporales</taxon>
        <taxon>Polyporaceae</taxon>
        <taxon>Trametes</taxon>
    </lineage>
</organism>
<dbReference type="Gene3D" id="3.60.10.10">
    <property type="entry name" value="Endonuclease/exonuclease/phosphatase"/>
    <property type="match status" value="1"/>
</dbReference>
<dbReference type="Proteomes" id="UP000184267">
    <property type="component" value="Unassembled WGS sequence"/>
</dbReference>
<reference evidence="2 3" key="1">
    <citation type="submission" date="2016-10" db="EMBL/GenBank/DDBJ databases">
        <title>Genome sequence of the basidiomycete white-rot fungus Trametes pubescens.</title>
        <authorList>
            <person name="Makela M.R."/>
            <person name="Granchi Z."/>
            <person name="Peng M."/>
            <person name="De Vries R.P."/>
            <person name="Grigoriev I."/>
            <person name="Riley R."/>
            <person name="Hilden K."/>
        </authorList>
    </citation>
    <scope>NUCLEOTIDE SEQUENCE [LARGE SCALE GENOMIC DNA]</scope>
    <source>
        <strain evidence="2 3">FBCC735</strain>
    </source>
</reference>
<evidence type="ECO:0000313" key="2">
    <source>
        <dbReference type="EMBL" id="OJT05542.1"/>
    </source>
</evidence>
<dbReference type="InterPro" id="IPR036691">
    <property type="entry name" value="Endo/exonu/phosph_ase_sf"/>
</dbReference>
<dbReference type="OrthoDB" id="2803980at2759"/>
<protein>
    <recommendedName>
        <fullName evidence="1">Endonuclease/exonuclease/phosphatase domain-containing protein</fullName>
    </recommendedName>
</protein>
<gene>
    <name evidence="2" type="ORF">TRAPUB_3629</name>
</gene>
<dbReference type="GO" id="GO:0003824">
    <property type="term" value="F:catalytic activity"/>
    <property type="evidence" value="ECO:0007669"/>
    <property type="project" value="InterPro"/>
</dbReference>
<feature type="domain" description="Endonuclease/exonuclease/phosphatase" evidence="1">
    <location>
        <begin position="9"/>
        <end position="209"/>
    </location>
</feature>